<evidence type="ECO:0000313" key="3">
    <source>
        <dbReference type="Proteomes" id="UP000054248"/>
    </source>
</evidence>
<dbReference type="HOGENOM" id="CLU_1143267_0_0_1"/>
<reference evidence="3" key="2">
    <citation type="submission" date="2015-01" db="EMBL/GenBank/DDBJ databases">
        <title>Evolutionary Origins and Diversification of the Mycorrhizal Mutualists.</title>
        <authorList>
            <consortium name="DOE Joint Genome Institute"/>
            <consortium name="Mycorrhizal Genomics Consortium"/>
            <person name="Kohler A."/>
            <person name="Kuo A."/>
            <person name="Nagy L.G."/>
            <person name="Floudas D."/>
            <person name="Copeland A."/>
            <person name="Barry K.W."/>
            <person name="Cichocki N."/>
            <person name="Veneault-Fourrey C."/>
            <person name="LaButti K."/>
            <person name="Lindquist E.A."/>
            <person name="Lipzen A."/>
            <person name="Lundell T."/>
            <person name="Morin E."/>
            <person name="Murat C."/>
            <person name="Riley R."/>
            <person name="Ohm R."/>
            <person name="Sun H."/>
            <person name="Tunlid A."/>
            <person name="Henrissat B."/>
            <person name="Grigoriev I.V."/>
            <person name="Hibbett D.S."/>
            <person name="Martin F."/>
        </authorList>
    </citation>
    <scope>NUCLEOTIDE SEQUENCE [LARGE SCALE GENOMIC DNA]</scope>
    <source>
        <strain evidence="3">MUT 4182</strain>
    </source>
</reference>
<keyword evidence="3" id="KW-1185">Reference proteome</keyword>
<organism evidence="2 3">
    <name type="scientific">Tulasnella calospora MUT 4182</name>
    <dbReference type="NCBI Taxonomy" id="1051891"/>
    <lineage>
        <taxon>Eukaryota</taxon>
        <taxon>Fungi</taxon>
        <taxon>Dikarya</taxon>
        <taxon>Basidiomycota</taxon>
        <taxon>Agaricomycotina</taxon>
        <taxon>Agaricomycetes</taxon>
        <taxon>Cantharellales</taxon>
        <taxon>Tulasnellaceae</taxon>
        <taxon>Tulasnella</taxon>
    </lineage>
</organism>
<accession>A0A0C3Q7Z5</accession>
<protein>
    <submittedName>
        <fullName evidence="2">Uncharacterized protein</fullName>
    </submittedName>
</protein>
<evidence type="ECO:0000313" key="2">
    <source>
        <dbReference type="EMBL" id="KIO19779.1"/>
    </source>
</evidence>
<dbReference type="EMBL" id="KN823203">
    <property type="protein sequence ID" value="KIO19779.1"/>
    <property type="molecule type" value="Genomic_DNA"/>
</dbReference>
<name>A0A0C3Q7Z5_9AGAM</name>
<sequence length="243" mass="26811">MQAGRCVVVFGSRVLGDVNAAADDVAQSVRRVCTNRSGKKANEKNTPAFAQTLNKLKAAVNRPRFGKPSQGIANYSQGREHHFLPKAKRSSTSHPLLVQGGRHVPTSLSQASFTSANQVHPEHLFTAPHSGNSRQNSSSLQFALRSRNSNLGWTFTAAPLRRVQVVHRLRSTLSSQPSRKPIWTVPKIEKANRGSEDERPSSWDWRSEPELALKTYSAVIRDGLETLAADRTANEPPESLLQF</sequence>
<dbReference type="Proteomes" id="UP000054248">
    <property type="component" value="Unassembled WGS sequence"/>
</dbReference>
<gene>
    <name evidence="2" type="ORF">M407DRAFT_11235</name>
</gene>
<dbReference type="AlphaFoldDB" id="A0A0C3Q7Z5"/>
<proteinExistence type="predicted"/>
<evidence type="ECO:0000256" key="1">
    <source>
        <dbReference type="SAM" id="MobiDB-lite"/>
    </source>
</evidence>
<reference evidence="2 3" key="1">
    <citation type="submission" date="2014-04" db="EMBL/GenBank/DDBJ databases">
        <authorList>
            <consortium name="DOE Joint Genome Institute"/>
            <person name="Kuo A."/>
            <person name="Girlanda M."/>
            <person name="Perotto S."/>
            <person name="Kohler A."/>
            <person name="Nagy L.G."/>
            <person name="Floudas D."/>
            <person name="Copeland A."/>
            <person name="Barry K.W."/>
            <person name="Cichocki N."/>
            <person name="Veneault-Fourrey C."/>
            <person name="LaButti K."/>
            <person name="Lindquist E.A."/>
            <person name="Lipzen A."/>
            <person name="Lundell T."/>
            <person name="Morin E."/>
            <person name="Murat C."/>
            <person name="Sun H."/>
            <person name="Tunlid A."/>
            <person name="Henrissat B."/>
            <person name="Grigoriev I.V."/>
            <person name="Hibbett D.S."/>
            <person name="Martin F."/>
            <person name="Nordberg H.P."/>
            <person name="Cantor M.N."/>
            <person name="Hua S.X."/>
        </authorList>
    </citation>
    <scope>NUCLEOTIDE SEQUENCE [LARGE SCALE GENOMIC DNA]</scope>
    <source>
        <strain evidence="2 3">MUT 4182</strain>
    </source>
</reference>
<feature type="region of interest" description="Disordered" evidence="1">
    <location>
        <begin position="186"/>
        <end position="205"/>
    </location>
</feature>
<feature type="compositionally biased region" description="Basic and acidic residues" evidence="1">
    <location>
        <begin position="187"/>
        <end position="205"/>
    </location>
</feature>